<dbReference type="GO" id="GO:0016998">
    <property type="term" value="P:cell wall macromolecule catabolic process"/>
    <property type="evidence" value="ECO:0007669"/>
    <property type="project" value="InterPro"/>
</dbReference>
<organism evidence="4 5">
    <name type="scientific">Candidatus Prevotella avicola</name>
    <dbReference type="NCBI Taxonomy" id="2838738"/>
    <lineage>
        <taxon>Bacteria</taxon>
        <taxon>Pseudomonadati</taxon>
        <taxon>Bacteroidota</taxon>
        <taxon>Bacteroidia</taxon>
        <taxon>Bacteroidales</taxon>
        <taxon>Prevotellaceae</taxon>
        <taxon>Prevotella</taxon>
    </lineage>
</organism>
<dbReference type="GO" id="GO:0009253">
    <property type="term" value="P:peptidoglycan catabolic process"/>
    <property type="evidence" value="ECO:0007669"/>
    <property type="project" value="InterPro"/>
</dbReference>
<keyword evidence="3" id="KW-0326">Glycosidase</keyword>
<dbReference type="GO" id="GO:0003796">
    <property type="term" value="F:lysozyme activity"/>
    <property type="evidence" value="ECO:0007669"/>
    <property type="project" value="InterPro"/>
</dbReference>
<protein>
    <submittedName>
        <fullName evidence="4">Glycosyl hydrolase family 25</fullName>
    </submittedName>
</protein>
<dbReference type="PROSITE" id="PS51904">
    <property type="entry name" value="GLYCOSYL_HYDROL_F25_2"/>
    <property type="match status" value="1"/>
</dbReference>
<comment type="similarity">
    <text evidence="1">Belongs to the glycosyl hydrolase 25 family.</text>
</comment>
<evidence type="ECO:0000256" key="2">
    <source>
        <dbReference type="ARBA" id="ARBA00022801"/>
    </source>
</evidence>
<evidence type="ECO:0000256" key="1">
    <source>
        <dbReference type="ARBA" id="ARBA00010646"/>
    </source>
</evidence>
<dbReference type="Proteomes" id="UP000824055">
    <property type="component" value="Unassembled WGS sequence"/>
</dbReference>
<dbReference type="SUPFAM" id="SSF51445">
    <property type="entry name" value="(Trans)glycosidases"/>
    <property type="match status" value="1"/>
</dbReference>
<dbReference type="SMART" id="SM00641">
    <property type="entry name" value="Glyco_25"/>
    <property type="match status" value="1"/>
</dbReference>
<dbReference type="SUPFAM" id="SSF82185">
    <property type="entry name" value="Histone H3 K4-specific methyltransferase SET7/9 N-terminal domain"/>
    <property type="match status" value="1"/>
</dbReference>
<sequence>MAIRYHLRQVAKRDTLRSILYRLKSIPPKSNLSIAYIARHSVCFADTAGLPHTLPCHVIRGDSSTVTWMQAETGDGEADIHGLPPSLAARYASLGSSMYRRFVHFRWRPDSSGVYVGQVDSLFRPHGHGAHIGHDGSFYEGHWTAGKRDGFGFSVTYPRGWRTGEWKENRFMGERLLYRSDRIYGIDISKYQHGKGRKRYAIEWKKLRIVDLGNSSEKRYADKVDYPVSFIYIKATEGSSVLNPYYKSDYTAARRHGFKVGAYHFFSIFTPAERQARYFLRNARLQHGDLPPVLDVEPSEAQIKKIGGESALFHRVRIWLRMVEKKCGRKPILYISQQFMNRHLVNAPDLLRNYQVWIARYGEYKPDARLVFWQLCQDGKVSGIHGEVDINVFNGYQQAYGKFLEDHTLP</sequence>
<reference evidence="4" key="2">
    <citation type="submission" date="2021-04" db="EMBL/GenBank/DDBJ databases">
        <authorList>
            <person name="Gilroy R."/>
        </authorList>
    </citation>
    <scope>NUCLEOTIDE SEQUENCE</scope>
    <source>
        <strain evidence="4">ChiHecec3B27-8219</strain>
    </source>
</reference>
<dbReference type="Gene3D" id="3.20.20.80">
    <property type="entry name" value="Glycosidases"/>
    <property type="match status" value="1"/>
</dbReference>
<evidence type="ECO:0000313" key="5">
    <source>
        <dbReference type="Proteomes" id="UP000824055"/>
    </source>
</evidence>
<dbReference type="Pfam" id="PF01183">
    <property type="entry name" value="Glyco_hydro_25"/>
    <property type="match status" value="1"/>
</dbReference>
<dbReference type="GO" id="GO:0016052">
    <property type="term" value="P:carbohydrate catabolic process"/>
    <property type="evidence" value="ECO:0007669"/>
    <property type="project" value="TreeGrafter"/>
</dbReference>
<dbReference type="AlphaFoldDB" id="A0A9D2FYZ1"/>
<dbReference type="EMBL" id="DXBE01000064">
    <property type="protein sequence ID" value="HIZ69979.1"/>
    <property type="molecule type" value="Genomic_DNA"/>
</dbReference>
<dbReference type="PANTHER" id="PTHR34135">
    <property type="entry name" value="LYSOZYME"/>
    <property type="match status" value="1"/>
</dbReference>
<evidence type="ECO:0000256" key="3">
    <source>
        <dbReference type="ARBA" id="ARBA00023295"/>
    </source>
</evidence>
<proteinExistence type="inferred from homology"/>
<keyword evidence="2 4" id="KW-0378">Hydrolase</keyword>
<dbReference type="InterPro" id="IPR002053">
    <property type="entry name" value="Glyco_hydro_25"/>
</dbReference>
<dbReference type="InterPro" id="IPR017853">
    <property type="entry name" value="GH"/>
</dbReference>
<evidence type="ECO:0000313" key="4">
    <source>
        <dbReference type="EMBL" id="HIZ69979.1"/>
    </source>
</evidence>
<comment type="caution">
    <text evidence="4">The sequence shown here is derived from an EMBL/GenBank/DDBJ whole genome shotgun (WGS) entry which is preliminary data.</text>
</comment>
<accession>A0A9D2FYZ1</accession>
<dbReference type="InterPro" id="IPR018077">
    <property type="entry name" value="Glyco_hydro_fam25_subgr"/>
</dbReference>
<dbReference type="PANTHER" id="PTHR34135:SF2">
    <property type="entry name" value="LYSOZYME"/>
    <property type="match status" value="1"/>
</dbReference>
<reference evidence="4" key="1">
    <citation type="journal article" date="2021" name="PeerJ">
        <title>Extensive microbial diversity within the chicken gut microbiome revealed by metagenomics and culture.</title>
        <authorList>
            <person name="Gilroy R."/>
            <person name="Ravi A."/>
            <person name="Getino M."/>
            <person name="Pursley I."/>
            <person name="Horton D.L."/>
            <person name="Alikhan N.F."/>
            <person name="Baker D."/>
            <person name="Gharbi K."/>
            <person name="Hall N."/>
            <person name="Watson M."/>
            <person name="Adriaenssens E.M."/>
            <person name="Foster-Nyarko E."/>
            <person name="Jarju S."/>
            <person name="Secka A."/>
            <person name="Antonio M."/>
            <person name="Oren A."/>
            <person name="Chaudhuri R.R."/>
            <person name="La Ragione R."/>
            <person name="Hildebrand F."/>
            <person name="Pallen M.J."/>
        </authorList>
    </citation>
    <scope>NUCLEOTIDE SEQUENCE</scope>
    <source>
        <strain evidence="4">ChiHecec3B27-8219</strain>
    </source>
</reference>
<name>A0A9D2FYZ1_9BACT</name>
<gene>
    <name evidence="4" type="ORF">H9966_08920</name>
</gene>